<dbReference type="Proteomes" id="UP001175000">
    <property type="component" value="Unassembled WGS sequence"/>
</dbReference>
<sequence length="686" mass="74261">MAYESSGPSADHRVDSGYSSLTSTPANDTSSETSPGRFKLFATNEGDQVETCARRLFSPRPDLVCFETPLDDATLEWFGATSPRVEQLLVEFLKSGRQFLPPKFKPIAVRLMVLGGSEASARPHLVVFSPPKGSKKIEKFFAREEVKDLLIPTGSSTSVAVVVAEHTKSFLVCLISDIKALCSSDITDRRLRHTLCGLPIVINSRRMTLGGIVGAGPAADGGKWTFYGLTVAHFADGDGESVEDSDDESEPESGADDADDDPVHDAPVVRPILLPPFTTTETLAPWEWQKTATLGNIVGLGNHAYNAYNTASPELDWSLVHMSYLLPNYLDAISTDQRDSNYRMVDLVAPRSTRSSNIPFSNAPYRNIVISSGTRGLQRGRLHGSKARVMLGRSETFSNAYILQLETGTVEEGDSGSWVIDPETSEVLGHVVAKDGFGDSYVIPMTDTLNDIKSRLGCTYVGLPTSLDIFSASTALKDSDEVVSSPPRTPKTRASNGPPLDSGYGTNTYCTPCLDLDDSAASPTTTPDMKAAIPTLPPQIPDIDTTEKTTSSSSNVNGPDTRHKHLHVKRSGGLSGRNYDDTTDTPIEADFARSFGGSGSCSGSVFSKSSDSSSHSKRVSSRRLSRRLSMRSSLRAARASIYGDEPRKTRIELFQAAHSDSSAPPDEWYTHQSTHGESSRGHRYDK</sequence>
<feature type="region of interest" description="Disordered" evidence="1">
    <location>
        <begin position="1"/>
        <end position="37"/>
    </location>
</feature>
<keyword evidence="3" id="KW-1185">Reference proteome</keyword>
<feature type="compositionally biased region" description="Polar residues" evidence="1">
    <location>
        <begin position="17"/>
        <end position="34"/>
    </location>
</feature>
<feature type="region of interest" description="Disordered" evidence="1">
    <location>
        <begin position="655"/>
        <end position="686"/>
    </location>
</feature>
<evidence type="ECO:0000313" key="2">
    <source>
        <dbReference type="EMBL" id="KAK0620806.1"/>
    </source>
</evidence>
<dbReference type="EMBL" id="JAULSU010000004">
    <property type="protein sequence ID" value="KAK0620806.1"/>
    <property type="molecule type" value="Genomic_DNA"/>
</dbReference>
<organism evidence="2 3">
    <name type="scientific">Immersiella caudata</name>
    <dbReference type="NCBI Taxonomy" id="314043"/>
    <lineage>
        <taxon>Eukaryota</taxon>
        <taxon>Fungi</taxon>
        <taxon>Dikarya</taxon>
        <taxon>Ascomycota</taxon>
        <taxon>Pezizomycotina</taxon>
        <taxon>Sordariomycetes</taxon>
        <taxon>Sordariomycetidae</taxon>
        <taxon>Sordariales</taxon>
        <taxon>Lasiosphaeriaceae</taxon>
        <taxon>Immersiella</taxon>
    </lineage>
</organism>
<feature type="region of interest" description="Disordered" evidence="1">
    <location>
        <begin position="477"/>
        <end position="502"/>
    </location>
</feature>
<feature type="region of interest" description="Disordered" evidence="1">
    <location>
        <begin position="520"/>
        <end position="582"/>
    </location>
</feature>
<protein>
    <submittedName>
        <fullName evidence="2">Uncharacterized protein</fullName>
    </submittedName>
</protein>
<feature type="region of interest" description="Disordered" evidence="1">
    <location>
        <begin position="238"/>
        <end position="262"/>
    </location>
</feature>
<feature type="compositionally biased region" description="Basic and acidic residues" evidence="1">
    <location>
        <begin position="677"/>
        <end position="686"/>
    </location>
</feature>
<evidence type="ECO:0000256" key="1">
    <source>
        <dbReference type="SAM" id="MobiDB-lite"/>
    </source>
</evidence>
<comment type="caution">
    <text evidence="2">The sequence shown here is derived from an EMBL/GenBank/DDBJ whole genome shotgun (WGS) entry which is preliminary data.</text>
</comment>
<proteinExistence type="predicted"/>
<gene>
    <name evidence="2" type="ORF">B0T14DRAFT_497259</name>
</gene>
<reference evidence="2" key="1">
    <citation type="submission" date="2023-06" db="EMBL/GenBank/DDBJ databases">
        <title>Genome-scale phylogeny and comparative genomics of the fungal order Sordariales.</title>
        <authorList>
            <consortium name="Lawrence Berkeley National Laboratory"/>
            <person name="Hensen N."/>
            <person name="Bonometti L."/>
            <person name="Westerberg I."/>
            <person name="Brannstrom I.O."/>
            <person name="Guillou S."/>
            <person name="Cros-Aarteil S."/>
            <person name="Calhoun S."/>
            <person name="Haridas S."/>
            <person name="Kuo A."/>
            <person name="Mondo S."/>
            <person name="Pangilinan J."/>
            <person name="Riley R."/>
            <person name="Labutti K."/>
            <person name="Andreopoulos B."/>
            <person name="Lipzen A."/>
            <person name="Chen C."/>
            <person name="Yanf M."/>
            <person name="Daum C."/>
            <person name="Ng V."/>
            <person name="Clum A."/>
            <person name="Steindorff A."/>
            <person name="Ohm R."/>
            <person name="Martin F."/>
            <person name="Silar P."/>
            <person name="Natvig D."/>
            <person name="Lalanne C."/>
            <person name="Gautier V."/>
            <person name="Ament-Velasquez S.L."/>
            <person name="Kruys A."/>
            <person name="Hutchinson M.I."/>
            <person name="Powell A.J."/>
            <person name="Barry K."/>
            <person name="Miller A.N."/>
            <person name="Grigoriev I.V."/>
            <person name="Debuchy R."/>
            <person name="Gladieux P."/>
            <person name="Thoren M.H."/>
            <person name="Johannesson H."/>
        </authorList>
    </citation>
    <scope>NUCLEOTIDE SEQUENCE</scope>
    <source>
        <strain evidence="2">CBS 606.72</strain>
    </source>
</reference>
<name>A0AA39WSP2_9PEZI</name>
<dbReference type="AlphaFoldDB" id="A0AA39WSP2"/>
<accession>A0AA39WSP2</accession>
<feature type="compositionally biased region" description="Basic residues" evidence="1">
    <location>
        <begin position="615"/>
        <end position="629"/>
    </location>
</feature>
<feature type="region of interest" description="Disordered" evidence="1">
    <location>
        <begin position="602"/>
        <end position="631"/>
    </location>
</feature>
<feature type="compositionally biased region" description="Polar residues" evidence="1">
    <location>
        <begin position="548"/>
        <end position="558"/>
    </location>
</feature>
<feature type="compositionally biased region" description="Low complexity" evidence="1">
    <location>
        <begin position="602"/>
        <end position="613"/>
    </location>
</feature>
<evidence type="ECO:0000313" key="3">
    <source>
        <dbReference type="Proteomes" id="UP001175000"/>
    </source>
</evidence>